<proteinExistence type="predicted"/>
<dbReference type="OrthoDB" id="6146512at2759"/>
<dbReference type="EMBL" id="JAIZAY010000012">
    <property type="protein sequence ID" value="KAJ8032375.1"/>
    <property type="molecule type" value="Genomic_DNA"/>
</dbReference>
<organism evidence="1 2">
    <name type="scientific">Holothuria leucospilota</name>
    <name type="common">Black long sea cucumber</name>
    <name type="synonym">Mertensiothuria leucospilota</name>
    <dbReference type="NCBI Taxonomy" id="206669"/>
    <lineage>
        <taxon>Eukaryota</taxon>
        <taxon>Metazoa</taxon>
        <taxon>Echinodermata</taxon>
        <taxon>Eleutherozoa</taxon>
        <taxon>Echinozoa</taxon>
        <taxon>Holothuroidea</taxon>
        <taxon>Aspidochirotacea</taxon>
        <taxon>Aspidochirotida</taxon>
        <taxon>Holothuriidae</taxon>
        <taxon>Holothuria</taxon>
    </lineage>
</organism>
<gene>
    <name evidence="1" type="ORF">HOLleu_25889</name>
</gene>
<evidence type="ECO:0000313" key="1">
    <source>
        <dbReference type="EMBL" id="KAJ8032375.1"/>
    </source>
</evidence>
<keyword evidence="2" id="KW-1185">Reference proteome</keyword>
<accession>A0A9Q1BTI2</accession>
<comment type="caution">
    <text evidence="1">The sequence shown here is derived from an EMBL/GenBank/DDBJ whole genome shotgun (WGS) entry which is preliminary data.</text>
</comment>
<protein>
    <submittedName>
        <fullName evidence="1">Uncharacterized protein</fullName>
    </submittedName>
</protein>
<evidence type="ECO:0000313" key="2">
    <source>
        <dbReference type="Proteomes" id="UP001152320"/>
    </source>
</evidence>
<dbReference type="Proteomes" id="UP001152320">
    <property type="component" value="Chromosome 12"/>
</dbReference>
<name>A0A9Q1BTI2_HOLLE</name>
<reference evidence="1" key="1">
    <citation type="submission" date="2021-10" db="EMBL/GenBank/DDBJ databases">
        <title>Tropical sea cucumber genome reveals ecological adaptation and Cuvierian tubules defense mechanism.</title>
        <authorList>
            <person name="Chen T."/>
        </authorList>
    </citation>
    <scope>NUCLEOTIDE SEQUENCE</scope>
    <source>
        <strain evidence="1">Nanhai2018</strain>
        <tissue evidence="1">Muscle</tissue>
    </source>
</reference>
<dbReference type="AlphaFoldDB" id="A0A9Q1BTI2"/>
<sequence length="80" mass="9463">MELEHPKLDKLIFIPMTRRDQLDADRIFSVLERILQSNDQFTLDEGLVIKIIRVEPFEGGKPTPSVFDDWIKEKKKHRSN</sequence>